<dbReference type="InterPro" id="IPR050613">
    <property type="entry name" value="Sec_Metabolite_Reg"/>
</dbReference>
<proteinExistence type="predicted"/>
<evidence type="ECO:0000256" key="2">
    <source>
        <dbReference type="ARBA" id="ARBA00022723"/>
    </source>
</evidence>
<dbReference type="STRING" id="60172.A0A1V6QT34"/>
<dbReference type="EMBL" id="MDYO01000042">
    <property type="protein sequence ID" value="OQD92373.1"/>
    <property type="molecule type" value="Genomic_DNA"/>
</dbReference>
<evidence type="ECO:0000313" key="8">
    <source>
        <dbReference type="EMBL" id="OQD92373.1"/>
    </source>
</evidence>
<comment type="caution">
    <text evidence="8">The sequence shown here is derived from an EMBL/GenBank/DDBJ whole genome shotgun (WGS) entry which is preliminary data.</text>
</comment>
<accession>A0A1V6QT34</accession>
<gene>
    <name evidence="8" type="ORF">PENSOL_c042G09084</name>
</gene>
<keyword evidence="9" id="KW-1185">Reference proteome</keyword>
<dbReference type="PANTHER" id="PTHR31001:SF87">
    <property type="entry name" value="COL-21"/>
    <property type="match status" value="1"/>
</dbReference>
<dbReference type="InterPro" id="IPR001138">
    <property type="entry name" value="Zn2Cys6_DnaBD"/>
</dbReference>
<evidence type="ECO:0000256" key="5">
    <source>
        <dbReference type="ARBA" id="ARBA00023163"/>
    </source>
</evidence>
<dbReference type="SUPFAM" id="SSF57701">
    <property type="entry name" value="Zn2/Cys6 DNA-binding domain"/>
    <property type="match status" value="1"/>
</dbReference>
<name>A0A1V6QT34_9EURO</name>
<dbReference type="Pfam" id="PF04082">
    <property type="entry name" value="Fungal_trans"/>
    <property type="match status" value="1"/>
</dbReference>
<keyword evidence="4" id="KW-0238">DNA-binding</keyword>
<keyword evidence="3" id="KW-0805">Transcription regulation</keyword>
<dbReference type="GO" id="GO:0003677">
    <property type="term" value="F:DNA binding"/>
    <property type="evidence" value="ECO:0007669"/>
    <property type="project" value="UniProtKB-KW"/>
</dbReference>
<dbReference type="AlphaFoldDB" id="A0A1V6QT34"/>
<dbReference type="GO" id="GO:0000981">
    <property type="term" value="F:DNA-binding transcription factor activity, RNA polymerase II-specific"/>
    <property type="evidence" value="ECO:0007669"/>
    <property type="project" value="InterPro"/>
</dbReference>
<keyword evidence="2" id="KW-0479">Metal-binding</keyword>
<organism evidence="8 9">
    <name type="scientific">Penicillium solitum</name>
    <dbReference type="NCBI Taxonomy" id="60172"/>
    <lineage>
        <taxon>Eukaryota</taxon>
        <taxon>Fungi</taxon>
        <taxon>Dikarya</taxon>
        <taxon>Ascomycota</taxon>
        <taxon>Pezizomycotina</taxon>
        <taxon>Eurotiomycetes</taxon>
        <taxon>Eurotiomycetidae</taxon>
        <taxon>Eurotiales</taxon>
        <taxon>Aspergillaceae</taxon>
        <taxon>Penicillium</taxon>
    </lineage>
</organism>
<reference evidence="9" key="1">
    <citation type="journal article" date="2017" name="Nat. Microbiol.">
        <title>Global analysis of biosynthetic gene clusters reveals vast potential of secondary metabolite production in Penicillium species.</title>
        <authorList>
            <person name="Nielsen J.C."/>
            <person name="Grijseels S."/>
            <person name="Prigent S."/>
            <person name="Ji B."/>
            <person name="Dainat J."/>
            <person name="Nielsen K.F."/>
            <person name="Frisvad J.C."/>
            <person name="Workman M."/>
            <person name="Nielsen J."/>
        </authorList>
    </citation>
    <scope>NUCLEOTIDE SEQUENCE [LARGE SCALE GENOMIC DNA]</scope>
    <source>
        <strain evidence="9">IBT 29525</strain>
    </source>
</reference>
<evidence type="ECO:0000256" key="1">
    <source>
        <dbReference type="ARBA" id="ARBA00004123"/>
    </source>
</evidence>
<dbReference type="GO" id="GO:0006351">
    <property type="term" value="P:DNA-templated transcription"/>
    <property type="evidence" value="ECO:0007669"/>
    <property type="project" value="InterPro"/>
</dbReference>
<dbReference type="Proteomes" id="UP000191612">
    <property type="component" value="Unassembled WGS sequence"/>
</dbReference>
<keyword evidence="5" id="KW-0804">Transcription</keyword>
<dbReference type="InterPro" id="IPR007219">
    <property type="entry name" value="XnlR_reg_dom"/>
</dbReference>
<comment type="subcellular location">
    <subcellularLocation>
        <location evidence="1">Nucleus</location>
    </subcellularLocation>
</comment>
<evidence type="ECO:0000259" key="7">
    <source>
        <dbReference type="PROSITE" id="PS50048"/>
    </source>
</evidence>
<evidence type="ECO:0000256" key="6">
    <source>
        <dbReference type="ARBA" id="ARBA00023242"/>
    </source>
</evidence>
<dbReference type="Gene3D" id="4.10.240.10">
    <property type="entry name" value="Zn(2)-C6 fungal-type DNA-binding domain"/>
    <property type="match status" value="1"/>
</dbReference>
<dbReference type="PROSITE" id="PS50048">
    <property type="entry name" value="ZN2_CY6_FUNGAL_2"/>
    <property type="match status" value="1"/>
</dbReference>
<evidence type="ECO:0000256" key="3">
    <source>
        <dbReference type="ARBA" id="ARBA00023015"/>
    </source>
</evidence>
<evidence type="ECO:0000313" key="9">
    <source>
        <dbReference type="Proteomes" id="UP000191612"/>
    </source>
</evidence>
<dbReference type="SMART" id="SM00066">
    <property type="entry name" value="GAL4"/>
    <property type="match status" value="1"/>
</dbReference>
<sequence length="690" mass="77768">MGHHQRKRTILSCLPCYSKKQKCNRKYPCNHCTQRRRPELCTYVTNISSHTSSCSSSDGSNISGHILPGEIELEPTTTTTTAGYTRSISDQFGYFEHSEANILGLLHHLGLHEELSEEPGTTTINRSTLLPSSFVLQEFEQMLPREILDFLIRFFIKEFNWINQFLHPPSFLAKYEKWWNESGNITSIQHVEFAVLILRICAHASQFLPSSTYTVDTIRGVPLSDVRDQCNKVGDRLAMICLNASPRGSVSRVLHLCFLALRHECDGNMTASWSSLCDAIKAAQLAGLHQLPARSASIDTNELEGEMRRRTLCNLYIWDSRLARSLDRVPFLNPGFYRIECPKMRSGAEETAEQSGAPEPFMERLTQARLVRYWEELYTATSDPLSAYDPAIAEERYEKFNTQFMPSIPAALALSPDTRWDDRLPLLRHQRLLFSIALFESISHNFRPLLFLDPGKIQSLPCYKRALLCSHRQILVRSALGILDSVSMLHNLLGKSHTRLSLIPFLTFEACVILGSLLLVDIRDGRGDEHEFTADAGPRQPSFPHPYCKDPLLAIITDISVGRCVQALNDALLRMKILAEGSVLAEVGANYLTRLVENVHASLFPSSPDKALSPQSFQDRGVQIEQKQSYKIANGSPSLSSILDSFPQTTVMDDSWSSLGWDIELGSSDNLWEDMAFSMDLDIKFLAHSH</sequence>
<dbReference type="PANTHER" id="PTHR31001">
    <property type="entry name" value="UNCHARACTERIZED TRANSCRIPTIONAL REGULATORY PROTEIN"/>
    <property type="match status" value="1"/>
</dbReference>
<feature type="domain" description="Zn(2)-C6 fungal-type" evidence="7">
    <location>
        <begin position="12"/>
        <end position="43"/>
    </location>
</feature>
<dbReference type="CDD" id="cd12148">
    <property type="entry name" value="fungal_TF_MHR"/>
    <property type="match status" value="1"/>
</dbReference>
<dbReference type="GO" id="GO:0005634">
    <property type="term" value="C:nucleus"/>
    <property type="evidence" value="ECO:0007669"/>
    <property type="project" value="UniProtKB-SubCell"/>
</dbReference>
<protein>
    <recommendedName>
        <fullName evidence="7">Zn(2)-C6 fungal-type domain-containing protein</fullName>
    </recommendedName>
</protein>
<dbReference type="GO" id="GO:0008270">
    <property type="term" value="F:zinc ion binding"/>
    <property type="evidence" value="ECO:0007669"/>
    <property type="project" value="InterPro"/>
</dbReference>
<evidence type="ECO:0000256" key="4">
    <source>
        <dbReference type="ARBA" id="ARBA00023125"/>
    </source>
</evidence>
<dbReference type="InterPro" id="IPR036864">
    <property type="entry name" value="Zn2-C6_fun-type_DNA-bd_sf"/>
</dbReference>
<keyword evidence="6" id="KW-0539">Nucleus</keyword>